<dbReference type="GO" id="GO:0006284">
    <property type="term" value="P:base-excision repair"/>
    <property type="evidence" value="ECO:0007669"/>
    <property type="project" value="InterPro"/>
</dbReference>
<dbReference type="GO" id="GO:0000703">
    <property type="term" value="F:oxidized pyrimidine nucleobase lesion DNA N-glycosylase activity"/>
    <property type="evidence" value="ECO:0007669"/>
    <property type="project" value="TreeGrafter"/>
</dbReference>
<dbReference type="EMBL" id="CP031229">
    <property type="protein sequence ID" value="AXH95879.1"/>
    <property type="molecule type" value="Genomic_DNA"/>
</dbReference>
<comment type="similarity">
    <text evidence="2">Belongs to the FPG family.</text>
</comment>
<evidence type="ECO:0000313" key="18">
    <source>
        <dbReference type="Proteomes" id="UP000253790"/>
    </source>
</evidence>
<dbReference type="EC" id="4.2.99.18" evidence="3"/>
<keyword evidence="10" id="KW-0234">DNA repair</keyword>
<dbReference type="RefSeq" id="WP_114927644.1">
    <property type="nucleotide sequence ID" value="NZ_CP031229.1"/>
</dbReference>
<reference evidence="17 18" key="1">
    <citation type="submission" date="2018-07" db="EMBL/GenBank/DDBJ databases">
        <title>Complete genome sequencing of Ornithinimicrobium sp. AMA3305.</title>
        <authorList>
            <person name="Bae J.-W."/>
        </authorList>
    </citation>
    <scope>NUCLEOTIDE SEQUENCE [LARGE SCALE GENOMIC DNA]</scope>
    <source>
        <strain evidence="17 18">AMA3305</strain>
    </source>
</reference>
<keyword evidence="4" id="KW-0479">Metal-binding</keyword>
<dbReference type="InterPro" id="IPR015887">
    <property type="entry name" value="DNA_glyclase_Znf_dom_DNA_BS"/>
</dbReference>
<dbReference type="CDD" id="cd08970">
    <property type="entry name" value="AcNei1_N"/>
    <property type="match status" value="1"/>
</dbReference>
<dbReference type="Gene3D" id="3.20.190.10">
    <property type="entry name" value="MutM-like, N-terminal"/>
    <property type="match status" value="1"/>
</dbReference>
<dbReference type="Proteomes" id="UP000253790">
    <property type="component" value="Chromosome"/>
</dbReference>
<dbReference type="Pfam" id="PF06827">
    <property type="entry name" value="zf-FPG_IleRS"/>
    <property type="match status" value="1"/>
</dbReference>
<evidence type="ECO:0000256" key="8">
    <source>
        <dbReference type="ARBA" id="ARBA00022833"/>
    </source>
</evidence>
<dbReference type="PANTHER" id="PTHR42697:SF3">
    <property type="entry name" value="ENDONUCLEASE 8 1"/>
    <property type="match status" value="1"/>
</dbReference>
<comment type="catalytic activity">
    <reaction evidence="14">
        <text>2'-deoxyribonucleotide-(2'-deoxyribose 5'-phosphate)-2'-deoxyribonucleotide-DNA = a 3'-end 2'-deoxyribonucleotide-(2,3-dehydro-2,3-deoxyribose 5'-phosphate)-DNA + a 5'-end 5'-phospho-2'-deoxyribonucleoside-DNA + H(+)</text>
        <dbReference type="Rhea" id="RHEA:66592"/>
        <dbReference type="Rhea" id="RHEA-COMP:13180"/>
        <dbReference type="Rhea" id="RHEA-COMP:16897"/>
        <dbReference type="Rhea" id="RHEA-COMP:17067"/>
        <dbReference type="ChEBI" id="CHEBI:15378"/>
        <dbReference type="ChEBI" id="CHEBI:136412"/>
        <dbReference type="ChEBI" id="CHEBI:157695"/>
        <dbReference type="ChEBI" id="CHEBI:167181"/>
        <dbReference type="EC" id="4.2.99.18"/>
    </reaction>
</comment>
<dbReference type="SUPFAM" id="SSF46946">
    <property type="entry name" value="S13-like H2TH domain"/>
    <property type="match status" value="1"/>
</dbReference>
<keyword evidence="7" id="KW-0378">Hydrolase</keyword>
<dbReference type="Pfam" id="PF01149">
    <property type="entry name" value="Fapy_DNA_glyco"/>
    <property type="match status" value="1"/>
</dbReference>
<keyword evidence="18" id="KW-1185">Reference proteome</keyword>
<dbReference type="InterPro" id="IPR000214">
    <property type="entry name" value="Znf_DNA_glyclase/AP_lyase"/>
</dbReference>
<keyword evidence="8" id="KW-0862">Zinc</keyword>
<evidence type="ECO:0000256" key="13">
    <source>
        <dbReference type="ARBA" id="ARBA00023295"/>
    </source>
</evidence>
<dbReference type="Gene3D" id="1.10.8.50">
    <property type="match status" value="1"/>
</dbReference>
<dbReference type="InterPro" id="IPR010663">
    <property type="entry name" value="Znf_FPG/IleRS"/>
</dbReference>
<dbReference type="GO" id="GO:0008534">
    <property type="term" value="F:oxidized purine nucleobase lesion DNA N-glycosylase activity"/>
    <property type="evidence" value="ECO:0007669"/>
    <property type="project" value="UniProtKB-ARBA"/>
</dbReference>
<dbReference type="SUPFAM" id="SSF57716">
    <property type="entry name" value="Glucocorticoid receptor-like (DNA-binding domain)"/>
    <property type="match status" value="1"/>
</dbReference>
<dbReference type="GO" id="GO:0008270">
    <property type="term" value="F:zinc ion binding"/>
    <property type="evidence" value="ECO:0007669"/>
    <property type="project" value="UniProtKB-KW"/>
</dbReference>
<evidence type="ECO:0000256" key="5">
    <source>
        <dbReference type="ARBA" id="ARBA00022763"/>
    </source>
</evidence>
<organism evidence="17 18">
    <name type="scientific">Ornithinimicrobium avium</name>
    <dbReference type="NCBI Taxonomy" id="2283195"/>
    <lineage>
        <taxon>Bacteria</taxon>
        <taxon>Bacillati</taxon>
        <taxon>Actinomycetota</taxon>
        <taxon>Actinomycetes</taxon>
        <taxon>Micrococcales</taxon>
        <taxon>Ornithinimicrobiaceae</taxon>
        <taxon>Ornithinimicrobium</taxon>
    </lineage>
</organism>
<evidence type="ECO:0000256" key="14">
    <source>
        <dbReference type="ARBA" id="ARBA00044632"/>
    </source>
</evidence>
<evidence type="ECO:0000256" key="3">
    <source>
        <dbReference type="ARBA" id="ARBA00012720"/>
    </source>
</evidence>
<name>A0A345NLH1_9MICO</name>
<comment type="cofactor">
    <cofactor evidence="1">
        <name>Zn(2+)</name>
        <dbReference type="ChEBI" id="CHEBI:29105"/>
    </cofactor>
</comment>
<evidence type="ECO:0000256" key="10">
    <source>
        <dbReference type="ARBA" id="ARBA00023204"/>
    </source>
</evidence>
<keyword evidence="6 15" id="KW-0863">Zinc-finger</keyword>
<dbReference type="KEGG" id="orn:DV701_06825"/>
<evidence type="ECO:0000256" key="15">
    <source>
        <dbReference type="PROSITE-ProRule" id="PRU00391"/>
    </source>
</evidence>
<sequence length="280" mass="30763">MPEGHTLHRLARAVDDAFGRTTPEVSSPQGRFAEGAALLHGTVLEGAWAHGKLLFVDFAQDRTLYVHLGLIGKWFVLPVDPVHAETGPPVVGEVRLRIADEHHVADLRGPMACTVVHQEEVARLVDRQGPDPLQPVGGHNDPDAAYRKISGSGKTVAELLMDQTVLAGVGNIYRCEVLWRHRLHPLKPGRSLKRASWQLIWDDLVHLMPWGVRTGSIITLDDVLEDVRAALDGGAAVQVPREFAVYQRTGMPCLRCGSTVRAKVVAGRNLFWCGGCQRRT</sequence>
<evidence type="ECO:0000256" key="1">
    <source>
        <dbReference type="ARBA" id="ARBA00001947"/>
    </source>
</evidence>
<keyword evidence="9" id="KW-0238">DNA-binding</keyword>
<dbReference type="GO" id="GO:0003684">
    <property type="term" value="F:damaged DNA binding"/>
    <property type="evidence" value="ECO:0007669"/>
    <property type="project" value="InterPro"/>
</dbReference>
<evidence type="ECO:0000259" key="16">
    <source>
        <dbReference type="PROSITE" id="PS51066"/>
    </source>
</evidence>
<dbReference type="Pfam" id="PF06831">
    <property type="entry name" value="H2TH"/>
    <property type="match status" value="1"/>
</dbReference>
<dbReference type="InterPro" id="IPR010979">
    <property type="entry name" value="Ribosomal_uS13-like_H2TH"/>
</dbReference>
<evidence type="ECO:0000256" key="4">
    <source>
        <dbReference type="ARBA" id="ARBA00022723"/>
    </source>
</evidence>
<evidence type="ECO:0000256" key="11">
    <source>
        <dbReference type="ARBA" id="ARBA00023239"/>
    </source>
</evidence>
<dbReference type="SMART" id="SM00898">
    <property type="entry name" value="Fapy_DNA_glyco"/>
    <property type="match status" value="1"/>
</dbReference>
<evidence type="ECO:0000256" key="2">
    <source>
        <dbReference type="ARBA" id="ARBA00009409"/>
    </source>
</evidence>
<accession>A0A345NLH1</accession>
<dbReference type="InterPro" id="IPR012319">
    <property type="entry name" value="FPG_cat"/>
</dbReference>
<dbReference type="OrthoDB" id="9800855at2"/>
<dbReference type="AlphaFoldDB" id="A0A345NLH1"/>
<dbReference type="FunFam" id="1.10.8.50:FF:000003">
    <property type="entry name" value="Formamidopyrimidine-DNA glycosylase"/>
    <property type="match status" value="1"/>
</dbReference>
<gene>
    <name evidence="17" type="ORF">DV701_06825</name>
</gene>
<dbReference type="InterPro" id="IPR035937">
    <property type="entry name" value="FPG_N"/>
</dbReference>
<dbReference type="PANTHER" id="PTHR42697">
    <property type="entry name" value="ENDONUCLEASE 8"/>
    <property type="match status" value="1"/>
</dbReference>
<dbReference type="GO" id="GO:0140078">
    <property type="term" value="F:class I DNA-(apurinic or apyrimidinic site) endonuclease activity"/>
    <property type="evidence" value="ECO:0007669"/>
    <property type="project" value="UniProtKB-EC"/>
</dbReference>
<dbReference type="SUPFAM" id="SSF81624">
    <property type="entry name" value="N-terminal domain of MutM-like DNA repair proteins"/>
    <property type="match status" value="1"/>
</dbReference>
<keyword evidence="12" id="KW-0511">Multifunctional enzyme</keyword>
<dbReference type="GO" id="GO:0006979">
    <property type="term" value="P:response to oxidative stress"/>
    <property type="evidence" value="ECO:0007669"/>
    <property type="project" value="UniProtKB-ARBA"/>
</dbReference>
<feature type="domain" description="FPG-type" evidence="16">
    <location>
        <begin position="244"/>
        <end position="278"/>
    </location>
</feature>
<proteinExistence type="inferred from homology"/>
<keyword evidence="5" id="KW-0227">DNA damage</keyword>
<evidence type="ECO:0000256" key="6">
    <source>
        <dbReference type="ARBA" id="ARBA00022771"/>
    </source>
</evidence>
<dbReference type="SMART" id="SM01232">
    <property type="entry name" value="H2TH"/>
    <property type="match status" value="1"/>
</dbReference>
<keyword evidence="11" id="KW-0456">Lyase</keyword>
<dbReference type="InterPro" id="IPR015886">
    <property type="entry name" value="H2TH_FPG"/>
</dbReference>
<evidence type="ECO:0000256" key="9">
    <source>
        <dbReference type="ARBA" id="ARBA00023125"/>
    </source>
</evidence>
<dbReference type="GO" id="GO:0003690">
    <property type="term" value="F:double-stranded DNA binding"/>
    <property type="evidence" value="ECO:0007669"/>
    <property type="project" value="UniProtKB-ARBA"/>
</dbReference>
<dbReference type="PROSITE" id="PS01242">
    <property type="entry name" value="ZF_FPG_1"/>
    <property type="match status" value="1"/>
</dbReference>
<evidence type="ECO:0000313" key="17">
    <source>
        <dbReference type="EMBL" id="AXH95879.1"/>
    </source>
</evidence>
<keyword evidence="13" id="KW-0326">Glycosidase</keyword>
<dbReference type="PROSITE" id="PS51066">
    <property type="entry name" value="ZF_FPG_2"/>
    <property type="match status" value="1"/>
</dbReference>
<protein>
    <recommendedName>
        <fullName evidence="3">DNA-(apurinic or apyrimidinic site) lyase</fullName>
        <ecNumber evidence="3">4.2.99.18</ecNumber>
    </recommendedName>
</protein>
<evidence type="ECO:0000256" key="7">
    <source>
        <dbReference type="ARBA" id="ARBA00022801"/>
    </source>
</evidence>
<evidence type="ECO:0000256" key="12">
    <source>
        <dbReference type="ARBA" id="ARBA00023268"/>
    </source>
</evidence>